<name>A0A544T5S3_9BACI</name>
<organism evidence="2 3">
    <name type="scientific">Psychrobacillus soli</name>
    <dbReference type="NCBI Taxonomy" id="1543965"/>
    <lineage>
        <taxon>Bacteria</taxon>
        <taxon>Bacillati</taxon>
        <taxon>Bacillota</taxon>
        <taxon>Bacilli</taxon>
        <taxon>Bacillales</taxon>
        <taxon>Bacillaceae</taxon>
        <taxon>Psychrobacillus</taxon>
    </lineage>
</organism>
<protein>
    <submittedName>
        <fullName evidence="2">Uncharacterized protein</fullName>
    </submittedName>
</protein>
<dbReference type="OrthoDB" id="1931516at2"/>
<evidence type="ECO:0000313" key="3">
    <source>
        <dbReference type="Proteomes" id="UP000318937"/>
    </source>
</evidence>
<reference evidence="2 3" key="1">
    <citation type="submission" date="2019-05" db="EMBL/GenBank/DDBJ databases">
        <title>Psychrobacillus vulpis sp. nov., a new species isolated from feces of a red fox that inhabits in The Tablas de Daimiel Natural Park, Albacete, Spain.</title>
        <authorList>
            <person name="Rodriguez M."/>
            <person name="Reina J.C."/>
            <person name="Bejar V."/>
            <person name="Llamas I."/>
        </authorList>
    </citation>
    <scope>NUCLEOTIDE SEQUENCE [LARGE SCALE GENOMIC DNA]</scope>
    <source>
        <strain evidence="2 3">NHI-2</strain>
    </source>
</reference>
<proteinExistence type="predicted"/>
<dbReference type="RefSeq" id="WP_142607838.1">
    <property type="nucleotide sequence ID" value="NZ_VDGG01000026.1"/>
</dbReference>
<sequence length="93" mass="10802">MINIKVKTKGVRFSLPVPYLFLNLGIFILTSEFVQKQVNKWIKESMKENEMPFTIPQLNKKELGKIVSELKKHRGLEIVDVQAKDGTEVFIRL</sequence>
<accession>A0A544T5S3</accession>
<feature type="transmembrane region" description="Helical" evidence="1">
    <location>
        <begin position="17"/>
        <end position="34"/>
    </location>
</feature>
<keyword evidence="1" id="KW-0812">Transmembrane</keyword>
<evidence type="ECO:0000313" key="2">
    <source>
        <dbReference type="EMBL" id="TQR12804.1"/>
    </source>
</evidence>
<evidence type="ECO:0000256" key="1">
    <source>
        <dbReference type="SAM" id="Phobius"/>
    </source>
</evidence>
<dbReference type="Proteomes" id="UP000318937">
    <property type="component" value="Unassembled WGS sequence"/>
</dbReference>
<gene>
    <name evidence="2" type="ORF">FG383_13085</name>
</gene>
<comment type="caution">
    <text evidence="2">The sequence shown here is derived from an EMBL/GenBank/DDBJ whole genome shotgun (WGS) entry which is preliminary data.</text>
</comment>
<keyword evidence="1" id="KW-0472">Membrane</keyword>
<dbReference type="EMBL" id="VDGG01000026">
    <property type="protein sequence ID" value="TQR12804.1"/>
    <property type="molecule type" value="Genomic_DNA"/>
</dbReference>
<keyword evidence="1" id="KW-1133">Transmembrane helix</keyword>
<dbReference type="AlphaFoldDB" id="A0A544T5S3"/>
<keyword evidence="3" id="KW-1185">Reference proteome</keyword>